<organism evidence="3 4">
    <name type="scientific">Candidatus Thermofonsia Clade 1 bacterium</name>
    <dbReference type="NCBI Taxonomy" id="2364210"/>
    <lineage>
        <taxon>Bacteria</taxon>
        <taxon>Bacillati</taxon>
        <taxon>Chloroflexota</taxon>
        <taxon>Candidatus Thermofontia</taxon>
        <taxon>Candidatus Thermofonsia Clade 1</taxon>
    </lineage>
</organism>
<feature type="transmembrane region" description="Helical" evidence="1">
    <location>
        <begin position="6"/>
        <end position="27"/>
    </location>
</feature>
<dbReference type="EMBL" id="PGTM01000003">
    <property type="protein sequence ID" value="PJF37376.1"/>
    <property type="molecule type" value="Genomic_DNA"/>
</dbReference>
<evidence type="ECO:0000256" key="1">
    <source>
        <dbReference type="SAM" id="Phobius"/>
    </source>
</evidence>
<dbReference type="Gene3D" id="3.40.50.1110">
    <property type="entry name" value="SGNH hydrolase"/>
    <property type="match status" value="1"/>
</dbReference>
<accession>A0A2M8PYR8</accession>
<keyword evidence="1" id="KW-1133">Transmembrane helix</keyword>
<keyword evidence="1" id="KW-0472">Membrane</keyword>
<reference evidence="4 5" key="1">
    <citation type="submission" date="2017-11" db="EMBL/GenBank/DDBJ databases">
        <title>Evolution of Phototrophy in the Chloroflexi Phylum Driven by Horizontal Gene Transfer.</title>
        <authorList>
            <person name="Ward L.M."/>
            <person name="Hemp J."/>
            <person name="Shih P.M."/>
            <person name="Mcglynn S.E."/>
            <person name="Fischer W."/>
        </authorList>
    </citation>
    <scope>NUCLEOTIDE SEQUENCE [LARGE SCALE GENOMIC DNA]</scope>
    <source>
        <strain evidence="3">CP1_1M</strain>
        <strain evidence="2">JP3_13</strain>
    </source>
</reference>
<accession>A0A2M8PIK7</accession>
<dbReference type="SUPFAM" id="SSF52266">
    <property type="entry name" value="SGNH hydrolase"/>
    <property type="match status" value="1"/>
</dbReference>
<dbReference type="Proteomes" id="UP000229681">
    <property type="component" value="Unassembled WGS sequence"/>
</dbReference>
<comment type="caution">
    <text evidence="3">The sequence shown here is derived from an EMBL/GenBank/DDBJ whole genome shotgun (WGS) entry which is preliminary data.</text>
</comment>
<name>A0A2M8PYR8_9CHLR</name>
<evidence type="ECO:0000313" key="4">
    <source>
        <dbReference type="Proteomes" id="UP000228947"/>
    </source>
</evidence>
<dbReference type="AlphaFoldDB" id="A0A2M8PYR8"/>
<dbReference type="EMBL" id="PGTL01000011">
    <property type="protein sequence ID" value="PJF42674.1"/>
    <property type="molecule type" value="Genomic_DNA"/>
</dbReference>
<dbReference type="InterPro" id="IPR036514">
    <property type="entry name" value="SGNH_hydro_sf"/>
</dbReference>
<evidence type="ECO:0008006" key="6">
    <source>
        <dbReference type="Google" id="ProtNLM"/>
    </source>
</evidence>
<keyword evidence="1" id="KW-0812">Transmembrane</keyword>
<gene>
    <name evidence="2" type="ORF">CUN49_00510</name>
    <name evidence="3" type="ORF">CUN50_03145</name>
</gene>
<evidence type="ECO:0000313" key="5">
    <source>
        <dbReference type="Proteomes" id="UP000229681"/>
    </source>
</evidence>
<dbReference type="Proteomes" id="UP000228947">
    <property type="component" value="Unassembled WGS sequence"/>
</dbReference>
<protein>
    <recommendedName>
        <fullName evidence="6">AlgX/AlgJ SGNH hydrolase-like domain-containing protein</fullName>
    </recommendedName>
</protein>
<proteinExistence type="predicted"/>
<sequence length="377" mass="43075">MNDLRLWRALVKAAALFAIFNVLWYVAQPLSLLSRLSVYGLFFPPRERFPFAEFPEASYAVTLDDLEQLFASHRIARPKAADEFRVAMLGDSAIWGYLLRADQTQAACINALDLRTPDGRRVRAYNLGYPTLTVIKDFLILRRALAHAPDLILWSTSLASLYPSDQLDFPLILAHREEVAALQAQYAFKLDQFPLPPRTWQERTLLGQRRAIADWLRHQLYAPAWASTRLDHVLPRFIAPHPVNLIPDDNVLSVNVLSLRQAKQIAPEDLNFDVLKAGVALAAAQGVPTVLVNEPIYRNLSHPLRYNTYYPRWAYDGYRAAFQSVAEREQWRYLDFWDAVPADQFTDTDFHMTASANCAYAEQLIKAALAQLPRRPR</sequence>
<evidence type="ECO:0000313" key="3">
    <source>
        <dbReference type="EMBL" id="PJF42674.1"/>
    </source>
</evidence>
<evidence type="ECO:0000313" key="2">
    <source>
        <dbReference type="EMBL" id="PJF37376.1"/>
    </source>
</evidence>